<keyword evidence="3" id="KW-1185">Reference proteome</keyword>
<gene>
    <name evidence="2" type="ORF">A9E74_02295</name>
</gene>
<evidence type="ECO:0000313" key="3">
    <source>
        <dbReference type="Proteomes" id="UP000094379"/>
    </source>
</evidence>
<dbReference type="Proteomes" id="UP000094379">
    <property type="component" value="Unassembled WGS sequence"/>
</dbReference>
<comment type="caution">
    <text evidence="2">The sequence shown here is derived from an EMBL/GenBank/DDBJ whole genome shotgun (WGS) entry which is preliminary data.</text>
</comment>
<feature type="transmembrane region" description="Helical" evidence="1">
    <location>
        <begin position="76"/>
        <end position="97"/>
    </location>
</feature>
<keyword evidence="1" id="KW-1133">Transmembrane helix</keyword>
<accession>A0A1E3GPJ9</accession>
<keyword evidence="1" id="KW-0812">Transmembrane</keyword>
<feature type="transmembrane region" description="Helical" evidence="1">
    <location>
        <begin position="37"/>
        <end position="55"/>
    </location>
</feature>
<sequence length="101" mass="11347">MNLEPHKISKYKNNLSVTNLLFCIALISLGYTDPVPSIKSMIGIIFATLCPILWNQWLYGEMFQKNDGKPFMNCQSFLWIGFSIAFATSVVLVLGVLRGTL</sequence>
<organism evidence="2 3">
    <name type="scientific">Methylophaga muralis</name>
    <dbReference type="NCBI Taxonomy" id="291169"/>
    <lineage>
        <taxon>Bacteria</taxon>
        <taxon>Pseudomonadati</taxon>
        <taxon>Pseudomonadota</taxon>
        <taxon>Gammaproteobacteria</taxon>
        <taxon>Thiotrichales</taxon>
        <taxon>Piscirickettsiaceae</taxon>
        <taxon>Methylophaga</taxon>
    </lineage>
</organism>
<evidence type="ECO:0000256" key="1">
    <source>
        <dbReference type="SAM" id="Phobius"/>
    </source>
</evidence>
<feature type="transmembrane region" description="Helical" evidence="1">
    <location>
        <begin position="12"/>
        <end position="31"/>
    </location>
</feature>
<dbReference type="AlphaFoldDB" id="A0A1E3GPJ9"/>
<protein>
    <submittedName>
        <fullName evidence="2">Uncharacterized protein</fullName>
    </submittedName>
</protein>
<dbReference type="STRING" id="291169.A9E74_02295"/>
<dbReference type="EMBL" id="MCRI01000032">
    <property type="protein sequence ID" value="ODN65968.1"/>
    <property type="molecule type" value="Genomic_DNA"/>
</dbReference>
<keyword evidence="1" id="KW-0472">Membrane</keyword>
<name>A0A1E3GPJ9_9GAMM</name>
<reference evidence="2 3" key="1">
    <citation type="submission" date="2016-07" db="EMBL/GenBank/DDBJ databases">
        <title>Draft Genome Sequence of Methylophaga muralis Bur 1.</title>
        <authorList>
            <person name="Vasilenko O.V."/>
            <person name="Doronina N.V."/>
            <person name="Shmareva M.N."/>
            <person name="Tarlachkov S.V."/>
            <person name="Mustakhimov I."/>
            <person name="Trotsenko Y.A."/>
        </authorList>
    </citation>
    <scope>NUCLEOTIDE SEQUENCE [LARGE SCALE GENOMIC DNA]</scope>
    <source>
        <strain evidence="2 3">Bur 1</strain>
    </source>
</reference>
<proteinExistence type="predicted"/>
<evidence type="ECO:0000313" key="2">
    <source>
        <dbReference type="EMBL" id="ODN65968.1"/>
    </source>
</evidence>